<dbReference type="Pfam" id="PF21773">
    <property type="entry name" value="ODAD1_CC"/>
    <property type="match status" value="2"/>
</dbReference>
<feature type="coiled-coil region" evidence="2">
    <location>
        <begin position="324"/>
        <end position="383"/>
    </location>
</feature>
<dbReference type="PANTHER" id="PTHR21694:SF35">
    <property type="entry name" value="OUTER DYNEIN ARM-DOCKING COMPLEX SUBUNIT 1"/>
    <property type="match status" value="1"/>
</dbReference>
<feature type="domain" description="ODAD1 central coiled coil region" evidence="4">
    <location>
        <begin position="643"/>
        <end position="905"/>
    </location>
</feature>
<feature type="coiled-coil region" evidence="2">
    <location>
        <begin position="37"/>
        <end position="64"/>
    </location>
</feature>
<feature type="region of interest" description="Disordered" evidence="3">
    <location>
        <begin position="755"/>
        <end position="774"/>
    </location>
</feature>
<dbReference type="InterPro" id="IPR051876">
    <property type="entry name" value="ODA-DC/CCD"/>
</dbReference>
<proteinExistence type="predicted"/>
<evidence type="ECO:0000313" key="5">
    <source>
        <dbReference type="EMBL" id="TNM88730.1"/>
    </source>
</evidence>
<name>A0A4Z2BC92_9TELE</name>
<reference evidence="5 6" key="1">
    <citation type="submission" date="2019-04" db="EMBL/GenBank/DDBJ databases">
        <title>The sequence and de novo assembly of Takifugu bimaculatus genome using PacBio and Hi-C technologies.</title>
        <authorList>
            <person name="Xu P."/>
            <person name="Liu B."/>
            <person name="Zhou Z."/>
        </authorList>
    </citation>
    <scope>NUCLEOTIDE SEQUENCE [LARGE SCALE GENOMIC DNA]</scope>
    <source>
        <strain evidence="5">TB-2018</strain>
        <tissue evidence="5">Muscle</tissue>
    </source>
</reference>
<dbReference type="InterPro" id="IPR049258">
    <property type="entry name" value="ODAD1_CC"/>
</dbReference>
<evidence type="ECO:0000313" key="6">
    <source>
        <dbReference type="Proteomes" id="UP000516260"/>
    </source>
</evidence>
<dbReference type="Proteomes" id="UP000516260">
    <property type="component" value="Chromosome 5"/>
</dbReference>
<feature type="domain" description="ODAD1 central coiled coil region" evidence="4">
    <location>
        <begin position="141"/>
        <end position="418"/>
    </location>
</feature>
<protein>
    <recommendedName>
        <fullName evidence="4">ODAD1 central coiled coil region domain-containing protein</fullName>
    </recommendedName>
</protein>
<organism evidence="5 6">
    <name type="scientific">Takifugu bimaculatus</name>
    <dbReference type="NCBI Taxonomy" id="433685"/>
    <lineage>
        <taxon>Eukaryota</taxon>
        <taxon>Metazoa</taxon>
        <taxon>Chordata</taxon>
        <taxon>Craniata</taxon>
        <taxon>Vertebrata</taxon>
        <taxon>Euteleostomi</taxon>
        <taxon>Actinopterygii</taxon>
        <taxon>Neopterygii</taxon>
        <taxon>Teleostei</taxon>
        <taxon>Neoteleostei</taxon>
        <taxon>Acanthomorphata</taxon>
        <taxon>Eupercaria</taxon>
        <taxon>Tetraodontiformes</taxon>
        <taxon>Tetradontoidea</taxon>
        <taxon>Tetraodontidae</taxon>
        <taxon>Takifugu</taxon>
    </lineage>
</organism>
<evidence type="ECO:0000256" key="3">
    <source>
        <dbReference type="SAM" id="MobiDB-lite"/>
    </source>
</evidence>
<dbReference type="PANTHER" id="PTHR21694">
    <property type="entry name" value="COILED-COIL DOMAIN-CONTAINING PROTEIN 63"/>
    <property type="match status" value="1"/>
</dbReference>
<accession>A0A4Z2BC92</accession>
<feature type="coiled-coil region" evidence="2">
    <location>
        <begin position="543"/>
        <end position="570"/>
    </location>
</feature>
<feature type="coiled-coil region" evidence="2">
    <location>
        <begin position="653"/>
        <end position="687"/>
    </location>
</feature>
<evidence type="ECO:0000256" key="2">
    <source>
        <dbReference type="SAM" id="Coils"/>
    </source>
</evidence>
<keyword evidence="1 2" id="KW-0175">Coiled coil</keyword>
<feature type="coiled-coil region" evidence="2">
    <location>
        <begin position="225"/>
        <end position="252"/>
    </location>
</feature>
<evidence type="ECO:0000256" key="1">
    <source>
        <dbReference type="ARBA" id="ARBA00023054"/>
    </source>
</evidence>
<dbReference type="EMBL" id="SWLE01000018">
    <property type="protein sequence ID" value="TNM88730.1"/>
    <property type="molecule type" value="Genomic_DNA"/>
</dbReference>
<comment type="caution">
    <text evidence="5">The sequence shown here is derived from an EMBL/GenBank/DDBJ whole genome shotgun (WGS) entry which is preliminary data.</text>
</comment>
<evidence type="ECO:0000259" key="4">
    <source>
        <dbReference type="Pfam" id="PF21773"/>
    </source>
</evidence>
<keyword evidence="6" id="KW-1185">Reference proteome</keyword>
<dbReference type="AlphaFoldDB" id="A0A4Z2BC92"/>
<gene>
    <name evidence="5" type="ORF">fugu_004984</name>
</gene>
<sequence>MSLVDRVATSVTPGPKSDLAKLERQFRIMDRDGKTYNRQAREQIHKQQQEIDRLRKEQEELHRNLGICKNFSHLHRDNEDTKSLRALLDEEDMIDASLIKEKEHQQVLDKEITDMQMKIANIRKEKTRINETQTSEKGQTQRAIRTLEIKLDRALTHFSEQLTKNSELRKELQTLHVEQIRFQQLRNRLEKELHDLHKRISGAVNCSIAAYDDRAEAQSKMILLKEKARKDLTQYKAEIKDLERLIAHECNLKEFMTTKCNERSVRDQWSKMKEQRIDSREESHDALEEVFSKIQTITGEDNLDLLVTRFIQVEDQKFALFNFVNDQNNEADVLKEQISQIQAEIQHFTDKSLQNEKDHGSFLADIEEKQIKLQSQTENYDKQAVSIDNILGSVKAVISRFFSKMEWDCSTKEDSLGSTMGLAENIMSHLGLTEDKTTELLSIQAFLNSKNADRNKPKEFAKFLLSQNTEQLQQPISFQPAVNSAEYEPDEAPLTDEEEWPISQEELRKKISKQVGEFIQVTEDTAKLDNLYYIMVRERKVCNRVAQEQLNKQQQVIQKLVKEQKELKIDLNILNAGAKATQKDEKRKKLQTLAVLLIDKTLKQGKSCEEELDHEITTMTTETIKYKKQKSIVTQCAERDRVQNEVQYLEKKLLRTLNYLDSQRNKIQELKKELKNQHDESARLQLHRTTYPHKKVTNDLGMYIRDNMKRTTLACEDRTSVDNKIMMMKKKEENTLAKTQRKIKELAALFPEETVQEEVEIPEDTEESPGDEEEVQTYEAVEFQVDDEEVVNLEDLEKVTLDLLVTKFLQDENQKCELYTLICDQKNEIQEHNDIIRQIQGEVYHSSKKGASDKMGGNFLSGLRNKCSKLLSEVEEFESYEELINNNLKDIKTVIASILSGMGYEDKGAPESSLEDKIMSYLAVMEEKTARLLNIQAFKKAEASRLL</sequence>